<keyword evidence="2" id="KW-1185">Reference proteome</keyword>
<dbReference type="AlphaFoldDB" id="A0A182DZX2"/>
<gene>
    <name evidence="1" type="ORF">NOO_LOCUS1241</name>
</gene>
<reference evidence="3" key="1">
    <citation type="submission" date="2016-06" db="UniProtKB">
        <authorList>
            <consortium name="WormBaseParasite"/>
        </authorList>
    </citation>
    <scope>IDENTIFICATION</scope>
</reference>
<name>A0A182DZX2_ONCOC</name>
<reference evidence="1 2" key="2">
    <citation type="submission" date="2018-08" db="EMBL/GenBank/DDBJ databases">
        <authorList>
            <person name="Laetsch R D."/>
            <person name="Stevens L."/>
            <person name="Kumar S."/>
            <person name="Blaxter L. M."/>
        </authorList>
    </citation>
    <scope>NUCLEOTIDE SEQUENCE [LARGE SCALE GENOMIC DNA]</scope>
</reference>
<sequence length="115" mass="13932">MRSTDHTATYRRSGKEDEFNKQFRSEFPHRQSEILQRHRSTQQISSQGILFFSSNRRSRRMEALRRLIADQIEEEWTSPNERTDKERLKCEQSDVQSDLRMYSCEHVDRLLQLQI</sequence>
<evidence type="ECO:0000313" key="1">
    <source>
        <dbReference type="EMBL" id="VDK63753.1"/>
    </source>
</evidence>
<evidence type="ECO:0000313" key="2">
    <source>
        <dbReference type="Proteomes" id="UP000271087"/>
    </source>
</evidence>
<dbReference type="WBParaSite" id="nOo.2.0.1.t01241-RA">
    <property type="protein sequence ID" value="nOo.2.0.1.t01241-RA"/>
    <property type="gene ID" value="nOo.2.0.1.g01241"/>
</dbReference>
<evidence type="ECO:0000313" key="3">
    <source>
        <dbReference type="WBParaSite" id="nOo.2.0.1.t01241-RA"/>
    </source>
</evidence>
<dbReference type="Proteomes" id="UP000271087">
    <property type="component" value="Unassembled WGS sequence"/>
</dbReference>
<proteinExistence type="predicted"/>
<protein>
    <submittedName>
        <fullName evidence="3">Homeobox domain-containing protein</fullName>
    </submittedName>
</protein>
<dbReference type="EMBL" id="UYRW01000150">
    <property type="protein sequence ID" value="VDK63753.1"/>
    <property type="molecule type" value="Genomic_DNA"/>
</dbReference>
<organism evidence="3">
    <name type="scientific">Onchocerca ochengi</name>
    <name type="common">Filarial nematode worm</name>
    <dbReference type="NCBI Taxonomy" id="42157"/>
    <lineage>
        <taxon>Eukaryota</taxon>
        <taxon>Metazoa</taxon>
        <taxon>Ecdysozoa</taxon>
        <taxon>Nematoda</taxon>
        <taxon>Chromadorea</taxon>
        <taxon>Rhabditida</taxon>
        <taxon>Spirurina</taxon>
        <taxon>Spiruromorpha</taxon>
        <taxon>Filarioidea</taxon>
        <taxon>Onchocercidae</taxon>
        <taxon>Onchocerca</taxon>
    </lineage>
</organism>
<accession>A0A182DZX2</accession>